<dbReference type="PANTHER" id="PTHR21310">
    <property type="entry name" value="AMINOGLYCOSIDE PHOSPHOTRANSFERASE-RELATED-RELATED"/>
    <property type="match status" value="1"/>
</dbReference>
<evidence type="ECO:0000259" key="1">
    <source>
        <dbReference type="Pfam" id="PF01636"/>
    </source>
</evidence>
<dbReference type="PANTHER" id="PTHR21310:SF13">
    <property type="entry name" value="AMINOGLYCOSIDE PHOSPHOTRANSFERASE DOMAIN-CONTAINING PROTEIN"/>
    <property type="match status" value="1"/>
</dbReference>
<dbReference type="SUPFAM" id="SSF56112">
    <property type="entry name" value="Protein kinase-like (PK-like)"/>
    <property type="match status" value="1"/>
</dbReference>
<dbReference type="InterPro" id="IPR051678">
    <property type="entry name" value="AGP_Transferase"/>
</dbReference>
<feature type="domain" description="Aminoglycoside phosphotransferase" evidence="1">
    <location>
        <begin position="63"/>
        <end position="150"/>
    </location>
</feature>
<dbReference type="EMBL" id="JOWA01000044">
    <property type="protein sequence ID" value="KEZ46250.1"/>
    <property type="molecule type" value="Genomic_DNA"/>
</dbReference>
<proteinExistence type="predicted"/>
<evidence type="ECO:0000313" key="3">
    <source>
        <dbReference type="Proteomes" id="UP000028545"/>
    </source>
</evidence>
<name>A0A084GFY8_PSEDA</name>
<dbReference type="InterPro" id="IPR011009">
    <property type="entry name" value="Kinase-like_dom_sf"/>
</dbReference>
<accession>A0A084GFY8</accession>
<gene>
    <name evidence="2" type="ORF">SAPIO_CDS1147</name>
</gene>
<sequence>MPEPTETPWQMYLPEDRLKWTQTADPSPIWPFEPDVDIIRNIVQSSIPTEGDDPGDQIRCDFLADGAHHKIYNVTHPSWTTPYLFRVAIPVDPKLKLESEMATLQFLRQHTSIPVPRPIRWCSTRTVDNKLGYEWAILEKLPGVELRKVWRKVPWEKKLVLIENLAKFRTQIWDSSLKFSKIGSIYKISNDETREGVRIGPSVDGNFYAGRRRYLTSDRGPFSTCHEWLRAQIEIEREFLRTAKILANSRQSLGRTTSDAEWSDLMDEIGVDQDTLEEYDDVMSLCDIFLELLPVLFPLPDQPTGNQDRFSLHHCDLREANILVDPDTFNLTGIIDWEQTCTVPDWYGRDYPMMINTDEPFDAEEPSIPETYDEEDERYNPAKVSNRDRWDSKLLREKFDAELVRLGWEGWHSSSRLDIVKSEFIQGVADLKKDLKLVEALPLANAVNQQPIAGVNHINKLSISPREVGILSENSSAKNSLP</sequence>
<evidence type="ECO:0000313" key="2">
    <source>
        <dbReference type="EMBL" id="KEZ46250.1"/>
    </source>
</evidence>
<dbReference type="AlphaFoldDB" id="A0A084GFY8"/>
<dbReference type="Proteomes" id="UP000028545">
    <property type="component" value="Unassembled WGS sequence"/>
</dbReference>
<dbReference type="VEuPathDB" id="FungiDB:SAPIO_CDS1147"/>
<dbReference type="OrthoDB" id="2906425at2759"/>
<dbReference type="GeneID" id="27720219"/>
<dbReference type="OMA" id="DERYNPA"/>
<dbReference type="HOGENOM" id="CLU_030124_0_0_1"/>
<dbReference type="KEGG" id="sapo:SAPIO_CDS1147"/>
<dbReference type="Pfam" id="PF01636">
    <property type="entry name" value="APH"/>
    <property type="match status" value="2"/>
</dbReference>
<comment type="caution">
    <text evidence="2">The sequence shown here is derived from an EMBL/GenBank/DDBJ whole genome shotgun (WGS) entry which is preliminary data.</text>
</comment>
<feature type="domain" description="Aminoglycoside phosphotransferase" evidence="1">
    <location>
        <begin position="298"/>
        <end position="342"/>
    </location>
</feature>
<dbReference type="RefSeq" id="XP_016646049.1">
    <property type="nucleotide sequence ID" value="XM_016784494.1"/>
</dbReference>
<dbReference type="Gene3D" id="3.90.1200.10">
    <property type="match status" value="1"/>
</dbReference>
<organism evidence="2 3">
    <name type="scientific">Pseudallescheria apiosperma</name>
    <name type="common">Scedosporium apiospermum</name>
    <dbReference type="NCBI Taxonomy" id="563466"/>
    <lineage>
        <taxon>Eukaryota</taxon>
        <taxon>Fungi</taxon>
        <taxon>Dikarya</taxon>
        <taxon>Ascomycota</taxon>
        <taxon>Pezizomycotina</taxon>
        <taxon>Sordariomycetes</taxon>
        <taxon>Hypocreomycetidae</taxon>
        <taxon>Microascales</taxon>
        <taxon>Microascaceae</taxon>
        <taxon>Scedosporium</taxon>
    </lineage>
</organism>
<dbReference type="InterPro" id="IPR002575">
    <property type="entry name" value="Aminoglycoside_PTrfase"/>
</dbReference>
<keyword evidence="3" id="KW-1185">Reference proteome</keyword>
<reference evidence="2 3" key="1">
    <citation type="journal article" date="2014" name="Genome Announc.">
        <title>Draft genome sequence of the pathogenic fungus Scedosporium apiospermum.</title>
        <authorList>
            <person name="Vandeputte P."/>
            <person name="Ghamrawi S."/>
            <person name="Rechenmann M."/>
            <person name="Iltis A."/>
            <person name="Giraud S."/>
            <person name="Fleury M."/>
            <person name="Thornton C."/>
            <person name="Delhaes L."/>
            <person name="Meyer W."/>
            <person name="Papon N."/>
            <person name="Bouchara J.P."/>
        </authorList>
    </citation>
    <scope>NUCLEOTIDE SEQUENCE [LARGE SCALE GENOMIC DNA]</scope>
    <source>
        <strain evidence="2 3">IHEM 14462</strain>
    </source>
</reference>
<protein>
    <recommendedName>
        <fullName evidence="1">Aminoglycoside phosphotransferase domain-containing protein</fullName>
    </recommendedName>
</protein>